<dbReference type="EMBL" id="BDCX01000016">
    <property type="protein sequence ID" value="GAT70168.1"/>
    <property type="molecule type" value="Genomic_DNA"/>
</dbReference>
<dbReference type="GO" id="GO:0005886">
    <property type="term" value="C:plasma membrane"/>
    <property type="evidence" value="ECO:0007669"/>
    <property type="project" value="UniProtKB-SubCell"/>
</dbReference>
<accession>A0A171DMH0</accession>
<keyword evidence="3" id="KW-1003">Cell membrane</keyword>
<evidence type="ECO:0000256" key="6">
    <source>
        <dbReference type="ARBA" id="ARBA00023136"/>
    </source>
</evidence>
<dbReference type="Pfam" id="PF02322">
    <property type="entry name" value="Cyt_bd_oxida_II"/>
    <property type="match status" value="1"/>
</dbReference>
<comment type="similarity">
    <text evidence="2">Belongs to the cytochrome ubiquinol oxidase subunit 2 family.</text>
</comment>
<proteinExistence type="inferred from homology"/>
<keyword evidence="5 8" id="KW-1133">Transmembrane helix</keyword>
<evidence type="ECO:0000256" key="2">
    <source>
        <dbReference type="ARBA" id="ARBA00007543"/>
    </source>
</evidence>
<dbReference type="STRING" id="161355.PS9374_05848"/>
<dbReference type="RefSeq" id="WP_068902179.1">
    <property type="nucleotide sequence ID" value="NZ_BDCX01000016.1"/>
</dbReference>
<dbReference type="GO" id="GO:0009055">
    <property type="term" value="F:electron transfer activity"/>
    <property type="evidence" value="ECO:0007669"/>
    <property type="project" value="TreeGrafter"/>
</dbReference>
<feature type="transmembrane region" description="Helical" evidence="8">
    <location>
        <begin position="6"/>
        <end position="31"/>
    </location>
</feature>
<keyword evidence="4 8" id="KW-0812">Transmembrane</keyword>
<reference evidence="10" key="2">
    <citation type="submission" date="2016-04" db="EMBL/GenBank/DDBJ databases">
        <title>Planomonospora sphaerica JCM9374 whole genome shotgun sequence.</title>
        <authorList>
            <person name="Suzuki T."/>
            <person name="Dohra H."/>
            <person name="Kodani S."/>
        </authorList>
    </citation>
    <scope>NUCLEOTIDE SEQUENCE [LARGE SCALE GENOMIC DNA]</scope>
    <source>
        <strain evidence="10">JCM 9374</strain>
    </source>
</reference>
<dbReference type="PANTHER" id="PTHR43141">
    <property type="entry name" value="CYTOCHROME BD2 SUBUNIT II"/>
    <property type="match status" value="1"/>
</dbReference>
<feature type="transmembrane region" description="Helical" evidence="8">
    <location>
        <begin position="139"/>
        <end position="161"/>
    </location>
</feature>
<feature type="transmembrane region" description="Helical" evidence="8">
    <location>
        <begin position="243"/>
        <end position="268"/>
    </location>
</feature>
<gene>
    <name evidence="9" type="ORF">PS9374_05848</name>
</gene>
<evidence type="ECO:0000256" key="5">
    <source>
        <dbReference type="ARBA" id="ARBA00022989"/>
    </source>
</evidence>
<feature type="region of interest" description="Disordered" evidence="7">
    <location>
        <begin position="167"/>
        <end position="195"/>
    </location>
</feature>
<evidence type="ECO:0000256" key="7">
    <source>
        <dbReference type="SAM" id="MobiDB-lite"/>
    </source>
</evidence>
<dbReference type="PANTHER" id="PTHR43141:SF4">
    <property type="entry name" value="CYTOCHROME BD2 SUBUNIT II"/>
    <property type="match status" value="1"/>
</dbReference>
<evidence type="ECO:0000256" key="1">
    <source>
        <dbReference type="ARBA" id="ARBA00004651"/>
    </source>
</evidence>
<dbReference type="GO" id="GO:0019646">
    <property type="term" value="P:aerobic electron transport chain"/>
    <property type="evidence" value="ECO:0007669"/>
    <property type="project" value="TreeGrafter"/>
</dbReference>
<evidence type="ECO:0000256" key="8">
    <source>
        <dbReference type="SAM" id="Phobius"/>
    </source>
</evidence>
<dbReference type="GO" id="GO:0016682">
    <property type="term" value="F:oxidoreductase activity, acting on diphenols and related substances as donors, oxygen as acceptor"/>
    <property type="evidence" value="ECO:0007669"/>
    <property type="project" value="TreeGrafter"/>
</dbReference>
<reference evidence="9 10" key="1">
    <citation type="journal article" date="2016" name="Genome Announc.">
        <title>Draft Genome Sequence of Planomonospora sphaerica JCM9374, a Rare Actinomycete.</title>
        <authorList>
            <person name="Dohra H."/>
            <person name="Suzuki T."/>
            <person name="Inoue Y."/>
            <person name="Kodani S."/>
        </authorList>
    </citation>
    <scope>NUCLEOTIDE SEQUENCE [LARGE SCALE GENOMIC DNA]</scope>
    <source>
        <strain evidence="9 10">JCM 9374</strain>
    </source>
</reference>
<comment type="caution">
    <text evidence="9">The sequence shown here is derived from an EMBL/GenBank/DDBJ whole genome shotgun (WGS) entry which is preliminary data.</text>
</comment>
<evidence type="ECO:0000256" key="4">
    <source>
        <dbReference type="ARBA" id="ARBA00022692"/>
    </source>
</evidence>
<evidence type="ECO:0000313" key="10">
    <source>
        <dbReference type="Proteomes" id="UP000077701"/>
    </source>
</evidence>
<feature type="transmembrane region" description="Helical" evidence="8">
    <location>
        <begin position="109"/>
        <end position="133"/>
    </location>
</feature>
<keyword evidence="6 8" id="KW-0472">Membrane</keyword>
<evidence type="ECO:0000313" key="9">
    <source>
        <dbReference type="EMBL" id="GAT70168.1"/>
    </source>
</evidence>
<dbReference type="InterPro" id="IPR003317">
    <property type="entry name" value="Cyt-d_oxidase_su2"/>
</dbReference>
<evidence type="ECO:0000256" key="3">
    <source>
        <dbReference type="ARBA" id="ARBA00022475"/>
    </source>
</evidence>
<dbReference type="Proteomes" id="UP000077701">
    <property type="component" value="Unassembled WGS sequence"/>
</dbReference>
<dbReference type="AlphaFoldDB" id="A0A171DMH0"/>
<protein>
    <submittedName>
        <fullName evidence="9">Cytochrome BD oxidase subunit II</fullName>
    </submittedName>
</protein>
<keyword evidence="10" id="KW-1185">Reference proteome</keyword>
<organism evidence="9 10">
    <name type="scientific">Planomonospora sphaerica</name>
    <dbReference type="NCBI Taxonomy" id="161355"/>
    <lineage>
        <taxon>Bacteria</taxon>
        <taxon>Bacillati</taxon>
        <taxon>Actinomycetota</taxon>
        <taxon>Actinomycetes</taxon>
        <taxon>Streptosporangiales</taxon>
        <taxon>Streptosporangiaceae</taxon>
        <taxon>Planomonospora</taxon>
    </lineage>
</organism>
<dbReference type="GO" id="GO:0070069">
    <property type="term" value="C:cytochrome complex"/>
    <property type="evidence" value="ECO:0007669"/>
    <property type="project" value="TreeGrafter"/>
</dbReference>
<comment type="subcellular location">
    <subcellularLocation>
        <location evidence="1">Cell membrane</location>
        <topology evidence="1">Multi-pass membrane protein</topology>
    </subcellularLocation>
</comment>
<dbReference type="OrthoDB" id="9776710at2"/>
<name>A0A171DMH0_9ACTN</name>
<feature type="transmembrane region" description="Helical" evidence="8">
    <location>
        <begin position="211"/>
        <end position="231"/>
    </location>
</feature>
<feature type="transmembrane region" description="Helical" evidence="8">
    <location>
        <begin position="43"/>
        <end position="66"/>
    </location>
</feature>
<sequence>MEIALLAFFTAGYLVLSGADFGIGMLLPYLGRSPAERGRVLDVITPFFLADEVWLVVAVGFFAGAFPVLEGEFLAENYAAFTVLLLGWVARDAGILLRRRVDRAAWRTGCEAAVVAGSWAVALSWGFVLAGSAGAAPPVLVAAVVAAAGLFCAQGLALAALRLRGETSRGGTGRASGGEALRGETGQASGGEAGMPWRRARRPFGALGERAAYALTSAAIVSAGLAAGSRLPLVEHLADPATLALLTPAAAILTPLLVGTQVWLWWVLARPGTGTVRTAGSAGTAGTATS</sequence>